<evidence type="ECO:0000259" key="2">
    <source>
        <dbReference type="Pfam" id="PF10075"/>
    </source>
</evidence>
<dbReference type="GO" id="GO:0008541">
    <property type="term" value="C:proteasome regulatory particle, lid subcomplex"/>
    <property type="evidence" value="ECO:0007669"/>
    <property type="project" value="TreeGrafter"/>
</dbReference>
<evidence type="ECO:0000256" key="1">
    <source>
        <dbReference type="ARBA" id="ARBA00022942"/>
    </source>
</evidence>
<dbReference type="InterPro" id="IPR006746">
    <property type="entry name" value="26S_Psome_Rpn12"/>
</dbReference>
<dbReference type="EMBL" id="HBFM01027609">
    <property type="protein sequence ID" value="CAD8785502.1"/>
    <property type="molecule type" value="Transcribed_RNA"/>
</dbReference>
<organism evidence="3">
    <name type="scientific">Polytomella parva</name>
    <dbReference type="NCBI Taxonomy" id="51329"/>
    <lineage>
        <taxon>Eukaryota</taxon>
        <taxon>Viridiplantae</taxon>
        <taxon>Chlorophyta</taxon>
        <taxon>core chlorophytes</taxon>
        <taxon>Chlorophyceae</taxon>
        <taxon>CS clade</taxon>
        <taxon>Chlamydomonadales</taxon>
        <taxon>Chlamydomonadaceae</taxon>
        <taxon>Polytomella</taxon>
    </lineage>
</organism>
<evidence type="ECO:0000313" key="4">
    <source>
        <dbReference type="EMBL" id="CAD8785502.1"/>
    </source>
</evidence>
<accession>A0A6U0XYY1</accession>
<dbReference type="InterPro" id="IPR033464">
    <property type="entry name" value="CSN8_PSD8_EIF3K"/>
</dbReference>
<dbReference type="AlphaFoldDB" id="A0A6U0XYY1"/>
<dbReference type="GO" id="GO:0043161">
    <property type="term" value="P:proteasome-mediated ubiquitin-dependent protein catabolic process"/>
    <property type="evidence" value="ECO:0007669"/>
    <property type="project" value="TreeGrafter"/>
</dbReference>
<gene>
    <name evidence="3" type="ORF">PPAR00522_LOCUS17846</name>
    <name evidence="4" type="ORF">PPAR00522_LOCUS17847</name>
</gene>
<dbReference type="PANTHER" id="PTHR12387">
    <property type="entry name" value="26S PROTEASOME NON-ATPASE REGULATORY SUBUNIT 8"/>
    <property type="match status" value="1"/>
</dbReference>
<proteinExistence type="predicted"/>
<reference evidence="3" key="1">
    <citation type="submission" date="2021-01" db="EMBL/GenBank/DDBJ databases">
        <authorList>
            <person name="Corre E."/>
            <person name="Pelletier E."/>
            <person name="Niang G."/>
            <person name="Scheremetjew M."/>
            <person name="Finn R."/>
            <person name="Kale V."/>
            <person name="Holt S."/>
            <person name="Cochrane G."/>
            <person name="Meng A."/>
            <person name="Brown T."/>
            <person name="Cohen L."/>
        </authorList>
    </citation>
    <scope>NUCLEOTIDE SEQUENCE</scope>
    <source>
        <strain evidence="3">SAG 63-3</strain>
    </source>
</reference>
<sequence length="271" mass="30638">MAFQQANELYKAFEIAYDAKDYETSKGYINRLKIKLIELPALPPMFEYSPTQKEELLLARSVYEHAVILGIIRQDDSDLDRNFSLLFSFYEDTKRRGVLETSPQESVLQGLFLLELLVQNRIAEFHSELERMPKASFSDDGVQLALSLERSLVEGAYNRVLADAAAATKGSLQHKVAARLYDTVRREVADCAQTSYESLTLADATKVLMLSSEAETLRTIEEREWDYNAETKVISFSKKTKTAVSEGDSNLSALQIIGNTLLYAKELERIV</sequence>
<name>A0A6U0XYY1_9CHLO</name>
<dbReference type="PANTHER" id="PTHR12387:SF0">
    <property type="entry name" value="26S PROTEASOME NON-ATPASE REGULATORY SUBUNIT 8"/>
    <property type="match status" value="1"/>
</dbReference>
<dbReference type="GO" id="GO:0005634">
    <property type="term" value="C:nucleus"/>
    <property type="evidence" value="ECO:0007669"/>
    <property type="project" value="TreeGrafter"/>
</dbReference>
<protein>
    <recommendedName>
        <fullName evidence="2">CSN8/PSMD8/EIF3K domain-containing protein</fullName>
    </recommendedName>
</protein>
<dbReference type="Gene3D" id="1.25.40.990">
    <property type="match status" value="1"/>
</dbReference>
<keyword evidence="1" id="KW-0647">Proteasome</keyword>
<evidence type="ECO:0000313" key="3">
    <source>
        <dbReference type="EMBL" id="CAD8785500.1"/>
    </source>
</evidence>
<dbReference type="Pfam" id="PF10075">
    <property type="entry name" value="CSN8_PSD8_EIF3K"/>
    <property type="match status" value="1"/>
</dbReference>
<dbReference type="GO" id="GO:0005829">
    <property type="term" value="C:cytosol"/>
    <property type="evidence" value="ECO:0007669"/>
    <property type="project" value="TreeGrafter"/>
</dbReference>
<feature type="domain" description="CSN8/PSMD8/EIF3K" evidence="2">
    <location>
        <begin position="110"/>
        <end position="241"/>
    </location>
</feature>
<dbReference type="EMBL" id="HBFM01027608">
    <property type="protein sequence ID" value="CAD8785500.1"/>
    <property type="molecule type" value="Transcribed_RNA"/>
</dbReference>